<keyword evidence="4" id="KW-0808">Transferase</keyword>
<dbReference type="GO" id="GO:0016301">
    <property type="term" value="F:kinase activity"/>
    <property type="evidence" value="ECO:0007669"/>
    <property type="project" value="UniProtKB-KW"/>
</dbReference>
<dbReference type="Gene3D" id="3.30.565.10">
    <property type="entry name" value="Histidine kinase-like ATPase, C-terminal domain"/>
    <property type="match status" value="1"/>
</dbReference>
<feature type="region of interest" description="Disordered" evidence="2">
    <location>
        <begin position="406"/>
        <end position="457"/>
    </location>
</feature>
<dbReference type="EMBL" id="JAQQWL010000002">
    <property type="protein sequence ID" value="KAK8086685.1"/>
    <property type="molecule type" value="Genomic_DNA"/>
</dbReference>
<feature type="compositionally biased region" description="Polar residues" evidence="2">
    <location>
        <begin position="437"/>
        <end position="457"/>
    </location>
</feature>
<evidence type="ECO:0000259" key="3">
    <source>
        <dbReference type="SMART" id="SM00853"/>
    </source>
</evidence>
<dbReference type="PANTHER" id="PTHR10073">
    <property type="entry name" value="DNA MISMATCH REPAIR PROTEIN MLH, PMS, MUTL"/>
    <property type="match status" value="1"/>
</dbReference>
<comment type="similarity">
    <text evidence="1">Belongs to the DNA mismatch repair MutL/HexB family.</text>
</comment>
<dbReference type="GeneID" id="92086131"/>
<gene>
    <name evidence="4" type="ORF">PG994_001659</name>
</gene>
<dbReference type="SUPFAM" id="SSF118116">
    <property type="entry name" value="DNA mismatch repair protein MutL"/>
    <property type="match status" value="1"/>
</dbReference>
<dbReference type="InterPro" id="IPR037198">
    <property type="entry name" value="MutL_C_sf"/>
</dbReference>
<protein>
    <submittedName>
        <fullName evidence="4">ATPase of HSP90 chaperone/DNA topoisomerase II/histidine kinase</fullName>
    </submittedName>
</protein>
<reference evidence="4 5" key="1">
    <citation type="submission" date="2023-01" db="EMBL/GenBank/DDBJ databases">
        <title>Analysis of 21 Apiospora genomes using comparative genomics revels a genus with tremendous synthesis potential of carbohydrate active enzymes and secondary metabolites.</title>
        <authorList>
            <person name="Sorensen T."/>
        </authorList>
    </citation>
    <scope>NUCLEOTIDE SEQUENCE [LARGE SCALE GENOMIC DNA]</scope>
    <source>
        <strain evidence="4 5">CBS 135458</strain>
    </source>
</reference>
<keyword evidence="4" id="KW-0418">Kinase</keyword>
<evidence type="ECO:0000256" key="1">
    <source>
        <dbReference type="ARBA" id="ARBA00006082"/>
    </source>
</evidence>
<proteinExistence type="inferred from homology"/>
<dbReference type="PANTHER" id="PTHR10073:SF47">
    <property type="entry name" value="DNA MISMATCH REPAIR PROTEIN MLH3"/>
    <property type="match status" value="1"/>
</dbReference>
<accession>A0ABR1WU44</accession>
<comment type="caution">
    <text evidence="4">The sequence shown here is derived from an EMBL/GenBank/DDBJ whole genome shotgun (WGS) entry which is preliminary data.</text>
</comment>
<dbReference type="Proteomes" id="UP001480595">
    <property type="component" value="Unassembled WGS sequence"/>
</dbReference>
<dbReference type="Pfam" id="PF13589">
    <property type="entry name" value="HATPase_c_3"/>
    <property type="match status" value="1"/>
</dbReference>
<dbReference type="SMART" id="SM00853">
    <property type="entry name" value="MutL_C"/>
    <property type="match status" value="1"/>
</dbReference>
<name>A0ABR1WU44_9PEZI</name>
<dbReference type="InterPro" id="IPR014790">
    <property type="entry name" value="MutL_C"/>
</dbReference>
<dbReference type="InterPro" id="IPR038973">
    <property type="entry name" value="MutL/Mlh/Pms-like"/>
</dbReference>
<feature type="compositionally biased region" description="Basic and acidic residues" evidence="2">
    <location>
        <begin position="419"/>
        <end position="433"/>
    </location>
</feature>
<dbReference type="InterPro" id="IPR042120">
    <property type="entry name" value="MutL_C_dimsub"/>
</dbReference>
<dbReference type="InterPro" id="IPR036890">
    <property type="entry name" value="HATPase_C_sf"/>
</dbReference>
<organism evidence="4 5">
    <name type="scientific">Apiospora phragmitis</name>
    <dbReference type="NCBI Taxonomy" id="2905665"/>
    <lineage>
        <taxon>Eukaryota</taxon>
        <taxon>Fungi</taxon>
        <taxon>Dikarya</taxon>
        <taxon>Ascomycota</taxon>
        <taxon>Pezizomycotina</taxon>
        <taxon>Sordariomycetes</taxon>
        <taxon>Xylariomycetidae</taxon>
        <taxon>Amphisphaeriales</taxon>
        <taxon>Apiosporaceae</taxon>
        <taxon>Apiospora</taxon>
    </lineage>
</organism>
<keyword evidence="5" id="KW-1185">Reference proteome</keyword>
<dbReference type="SUPFAM" id="SSF55874">
    <property type="entry name" value="ATPase domain of HSP90 chaperone/DNA topoisomerase II/histidine kinase"/>
    <property type="match status" value="1"/>
</dbReference>
<evidence type="ECO:0000256" key="2">
    <source>
        <dbReference type="SAM" id="MobiDB-lite"/>
    </source>
</evidence>
<dbReference type="Gene3D" id="3.30.1540.20">
    <property type="entry name" value="MutL, C-terminal domain, dimerisation subdomain"/>
    <property type="match status" value="2"/>
</dbReference>
<sequence length="971" mass="107072">MSIKPLPPDVAAQIKSSITITSLNDAICGLVKNSLDAKATKVTIFVDYARGNCTVEDSGEGIPPAEFRDSGSGLGKPHCTSRFPPLPDIHGRSGTFLASLAALSLLSITSRHHGHYSQNTVKIHKSDVIARHIPSLFDQKRLASGHGTRVTVRDLFGSMPVRVKQRALTAEKGLNNRDWDRLRYILASLALPWPGPVTISAHDASRQQGIGIRNNGILLQDASDRGRRSQLVSRISRVLYTAGLSEEVSPESWVALKASACGIQVSGAVCLVPVATKRMQFISIGVQPLLSEHNSNIFYDEINKIFSNSSFGDQEDLVEPDGVNQDRRSKDRRFKTDGYTNRELKGRRGIDRWPMFYIMIRLGNSISPIQDIEGFLSEGRQDLETTIDIVRAVITEFLRRHHFRPTRVKPLQSNPTDKSQPEEARVSLKKSDKGWASSASRASHGSNDGTEVGSQPTMGDLAMTRLRLPTMQNRSEPLFSRFTGFKSGRQGAIPTKPTEMKDTEIRAGLQPSIRPTTLDSRDQCTAPPLFGASGGLLRPPFLDAKSVDDMTSKDKSCIGQPQQHLPEPAAADKDDYLLWTNPITKQKSNIDPRTGFIVPSAEQPGKKDAVRTKILRLPTARSVQPQQPDTNEKTDTWAAELLSHWRNPVFEAPEASIPAASIFFGLPNSSHDSRPKALRGCLCNHGSSLATLASVEGRISKEALREARVISQVDQKFIFVKVPLQAGTSHGPTNNESTPSFLVVVDQHAADERCRVEALMEDYFDTQVSGASQGPVARSELLDQALQFEITAQERTLFERTTIAAIPKGRNQHLPSLKVTRLPSGIIERCRVEPRLLIDLLRKEIWHHAEHGNSWLAQSSLQSSEPNEGREQGLHWLARFHSCPQGILDMINSRACRSAIMFNDLLSLEDCKSLLKRLADCALPFQCAHGRPSMVPLIDLGISIPQADEKGSNGSFGKQFKRWKAGKQLGA</sequence>
<evidence type="ECO:0000313" key="5">
    <source>
        <dbReference type="Proteomes" id="UP001480595"/>
    </source>
</evidence>
<feature type="domain" description="MutL C-terminal dimerisation" evidence="3">
    <location>
        <begin position="709"/>
        <end position="906"/>
    </location>
</feature>
<evidence type="ECO:0000313" key="4">
    <source>
        <dbReference type="EMBL" id="KAK8086685.1"/>
    </source>
</evidence>
<dbReference type="RefSeq" id="XP_066721209.1">
    <property type="nucleotide sequence ID" value="XM_066853068.1"/>
</dbReference>